<feature type="region of interest" description="Disordered" evidence="6">
    <location>
        <begin position="280"/>
        <end position="350"/>
    </location>
</feature>
<organism evidence="8 9">
    <name type="scientific">Turnera subulata</name>
    <dbReference type="NCBI Taxonomy" id="218843"/>
    <lineage>
        <taxon>Eukaryota</taxon>
        <taxon>Viridiplantae</taxon>
        <taxon>Streptophyta</taxon>
        <taxon>Embryophyta</taxon>
        <taxon>Tracheophyta</taxon>
        <taxon>Spermatophyta</taxon>
        <taxon>Magnoliopsida</taxon>
        <taxon>eudicotyledons</taxon>
        <taxon>Gunneridae</taxon>
        <taxon>Pentapetalae</taxon>
        <taxon>rosids</taxon>
        <taxon>fabids</taxon>
        <taxon>Malpighiales</taxon>
        <taxon>Passifloraceae</taxon>
        <taxon>Turnera</taxon>
    </lineage>
</organism>
<feature type="region of interest" description="Disordered" evidence="6">
    <location>
        <begin position="236"/>
        <end position="265"/>
    </location>
</feature>
<evidence type="ECO:0000313" key="8">
    <source>
        <dbReference type="EMBL" id="KAJ4842225.1"/>
    </source>
</evidence>
<dbReference type="SUPFAM" id="SSF101936">
    <property type="entry name" value="DNA-binding pseudobarrel domain"/>
    <property type="match status" value="3"/>
</dbReference>
<dbReference type="Gene3D" id="2.40.330.10">
    <property type="entry name" value="DNA-binding pseudobarrel domain"/>
    <property type="match status" value="3"/>
</dbReference>
<dbReference type="PANTHER" id="PTHR31920:SF108">
    <property type="entry name" value="B3 DOMAIN-CONTAINING TRANSCRIPTION FACTOR VRN1-LIKE"/>
    <property type="match status" value="1"/>
</dbReference>
<keyword evidence="5" id="KW-0539">Nucleus</keyword>
<comment type="subcellular location">
    <subcellularLocation>
        <location evidence="1">Nucleus</location>
    </subcellularLocation>
</comment>
<comment type="caution">
    <text evidence="8">The sequence shown here is derived from an EMBL/GenBank/DDBJ whole genome shotgun (WGS) entry which is preliminary data.</text>
</comment>
<feature type="domain" description="TF-B3" evidence="7">
    <location>
        <begin position="364"/>
        <end position="452"/>
    </location>
</feature>
<dbReference type="EMBL" id="JAKUCV010002549">
    <property type="protein sequence ID" value="KAJ4842225.1"/>
    <property type="molecule type" value="Genomic_DNA"/>
</dbReference>
<dbReference type="OrthoDB" id="1864528at2759"/>
<keyword evidence="4" id="KW-0804">Transcription</keyword>
<gene>
    <name evidence="8" type="ORF">Tsubulata_007610</name>
</gene>
<dbReference type="CDD" id="cd10017">
    <property type="entry name" value="B3_DNA"/>
    <property type="match status" value="2"/>
</dbReference>
<dbReference type="InterPro" id="IPR003340">
    <property type="entry name" value="B3_DNA-bd"/>
</dbReference>
<keyword evidence="3" id="KW-0238">DNA-binding</keyword>
<reference evidence="8" key="2">
    <citation type="journal article" date="2023" name="Plants (Basel)">
        <title>Annotation of the Turnera subulata (Passifloraceae) Draft Genome Reveals the S-Locus Evolved after the Divergence of Turneroideae from Passifloroideae in a Stepwise Manner.</title>
        <authorList>
            <person name="Henning P.M."/>
            <person name="Roalson E.H."/>
            <person name="Mir W."/>
            <person name="McCubbin A.G."/>
            <person name="Shore J.S."/>
        </authorList>
    </citation>
    <scope>NUCLEOTIDE SEQUENCE</scope>
    <source>
        <strain evidence="8">F60SS</strain>
    </source>
</reference>
<dbReference type="AlphaFoldDB" id="A0A9Q0G4G4"/>
<feature type="compositionally biased region" description="Polar residues" evidence="6">
    <location>
        <begin position="322"/>
        <end position="333"/>
    </location>
</feature>
<sequence>MNFRPDNDPLRFQPKTPHFFKITLGDTIHNEKLMIPPRFTRKYGKGLPSKVILNVPTGATWRVELERCGAEIWLQNGWKEFAEYYSLTYGHLLLFQYKGNHDFHVLIFDSSATEIEYPLGSDVHRDEQVFQDLEVEGSEADISIEIIVLFVFQRKDCFLAEAMRQVSLTTKVRNLQKQSARSMKPMSHVEKSRALSRASAFKSTNPFFKVVMQPSFVHGGYRMVVPSGFAKEHFPKRSGERLFSDRSDMPTNKNQKPSETESARCMQPMLGGVERAKALNRASASKSTNVTLKKKTSKPAASKTTRQPEPTLVHRGRKSSRGKQTGARSSQGKLNGKGKGIQEDSEPSGRQRVAEEINSIVLENPYFLQVLKDYHRHNMVLPRGFAKAAGLQKRKRIEIKDMEGRVWPVEICVKRKQSVQVYLTIGFDAFLKANKLVPGDTVVFHFMKTVGQ</sequence>
<name>A0A9Q0G4G4_9ROSI</name>
<evidence type="ECO:0000256" key="5">
    <source>
        <dbReference type="ARBA" id="ARBA00023242"/>
    </source>
</evidence>
<feature type="non-terminal residue" evidence="8">
    <location>
        <position position="1"/>
    </location>
</feature>
<dbReference type="GO" id="GO:0003677">
    <property type="term" value="F:DNA binding"/>
    <property type="evidence" value="ECO:0007669"/>
    <property type="project" value="UniProtKB-KW"/>
</dbReference>
<evidence type="ECO:0000256" key="3">
    <source>
        <dbReference type="ARBA" id="ARBA00023125"/>
    </source>
</evidence>
<proteinExistence type="predicted"/>
<dbReference type="Pfam" id="PF02362">
    <property type="entry name" value="B3"/>
    <property type="match status" value="2"/>
</dbReference>
<protein>
    <recommendedName>
        <fullName evidence="7">TF-B3 domain-containing protein</fullName>
    </recommendedName>
</protein>
<evidence type="ECO:0000259" key="7">
    <source>
        <dbReference type="PROSITE" id="PS50863"/>
    </source>
</evidence>
<evidence type="ECO:0000256" key="1">
    <source>
        <dbReference type="ARBA" id="ARBA00004123"/>
    </source>
</evidence>
<keyword evidence="2" id="KW-0805">Transcription regulation</keyword>
<dbReference type="Proteomes" id="UP001141552">
    <property type="component" value="Unassembled WGS sequence"/>
</dbReference>
<evidence type="ECO:0000256" key="4">
    <source>
        <dbReference type="ARBA" id="ARBA00023163"/>
    </source>
</evidence>
<feature type="domain" description="TF-B3" evidence="7">
    <location>
        <begin position="18"/>
        <end position="111"/>
    </location>
</feature>
<reference evidence="8" key="1">
    <citation type="submission" date="2022-02" db="EMBL/GenBank/DDBJ databases">
        <authorList>
            <person name="Henning P.M."/>
            <person name="McCubbin A.G."/>
            <person name="Shore J.S."/>
        </authorList>
    </citation>
    <scope>NUCLEOTIDE SEQUENCE</scope>
    <source>
        <strain evidence="8">F60SS</strain>
        <tissue evidence="8">Leaves</tissue>
    </source>
</reference>
<feature type="compositionally biased region" description="Basic and acidic residues" evidence="6">
    <location>
        <begin position="236"/>
        <end position="248"/>
    </location>
</feature>
<dbReference type="PROSITE" id="PS50863">
    <property type="entry name" value="B3"/>
    <property type="match status" value="2"/>
</dbReference>
<dbReference type="SMART" id="SM01019">
    <property type="entry name" value="B3"/>
    <property type="match status" value="2"/>
</dbReference>
<evidence type="ECO:0000256" key="6">
    <source>
        <dbReference type="SAM" id="MobiDB-lite"/>
    </source>
</evidence>
<evidence type="ECO:0000313" key="9">
    <source>
        <dbReference type="Proteomes" id="UP001141552"/>
    </source>
</evidence>
<dbReference type="PANTHER" id="PTHR31920">
    <property type="entry name" value="B3 DOMAIN-CONTAINING"/>
    <property type="match status" value="1"/>
</dbReference>
<evidence type="ECO:0000256" key="2">
    <source>
        <dbReference type="ARBA" id="ARBA00023015"/>
    </source>
</evidence>
<keyword evidence="9" id="KW-1185">Reference proteome</keyword>
<dbReference type="InterPro" id="IPR015300">
    <property type="entry name" value="DNA-bd_pseudobarrel_sf"/>
</dbReference>
<dbReference type="InterPro" id="IPR050655">
    <property type="entry name" value="Plant_B3_domain"/>
</dbReference>
<dbReference type="GO" id="GO:0005634">
    <property type="term" value="C:nucleus"/>
    <property type="evidence" value="ECO:0007669"/>
    <property type="project" value="UniProtKB-SubCell"/>
</dbReference>
<accession>A0A9Q0G4G4</accession>